<name>A0A811U457_CERCA</name>
<keyword evidence="2" id="KW-1185">Reference proteome</keyword>
<dbReference type="EMBL" id="CAJHJT010000001">
    <property type="protein sequence ID" value="CAD6993006.1"/>
    <property type="molecule type" value="Genomic_DNA"/>
</dbReference>
<evidence type="ECO:0000313" key="1">
    <source>
        <dbReference type="EMBL" id="CAD6993006.1"/>
    </source>
</evidence>
<sequence>MAAGPRAAQKVGANATTMMKANEAAQDKGGDDGDKDDYDYIVRPLSAKGRGEAAVGRHSSTERCLAHNSRQLNVRQKC</sequence>
<proteinExistence type="predicted"/>
<comment type="caution">
    <text evidence="1">The sequence shown here is derived from an EMBL/GenBank/DDBJ whole genome shotgun (WGS) entry which is preliminary data.</text>
</comment>
<gene>
    <name evidence="1" type="ORF">CCAP1982_LOCUS1841</name>
</gene>
<dbReference type="AlphaFoldDB" id="A0A811U457"/>
<evidence type="ECO:0000313" key="2">
    <source>
        <dbReference type="Proteomes" id="UP000606786"/>
    </source>
</evidence>
<feature type="non-terminal residue" evidence="1">
    <location>
        <position position="1"/>
    </location>
</feature>
<reference evidence="1" key="1">
    <citation type="submission" date="2020-11" db="EMBL/GenBank/DDBJ databases">
        <authorList>
            <person name="Whitehead M."/>
        </authorList>
    </citation>
    <scope>NUCLEOTIDE SEQUENCE</scope>
    <source>
        <strain evidence="1">EGII</strain>
    </source>
</reference>
<organism evidence="1 2">
    <name type="scientific">Ceratitis capitata</name>
    <name type="common">Mediterranean fruit fly</name>
    <name type="synonym">Tephritis capitata</name>
    <dbReference type="NCBI Taxonomy" id="7213"/>
    <lineage>
        <taxon>Eukaryota</taxon>
        <taxon>Metazoa</taxon>
        <taxon>Ecdysozoa</taxon>
        <taxon>Arthropoda</taxon>
        <taxon>Hexapoda</taxon>
        <taxon>Insecta</taxon>
        <taxon>Pterygota</taxon>
        <taxon>Neoptera</taxon>
        <taxon>Endopterygota</taxon>
        <taxon>Diptera</taxon>
        <taxon>Brachycera</taxon>
        <taxon>Muscomorpha</taxon>
        <taxon>Tephritoidea</taxon>
        <taxon>Tephritidae</taxon>
        <taxon>Ceratitis</taxon>
        <taxon>Ceratitis</taxon>
    </lineage>
</organism>
<protein>
    <submittedName>
        <fullName evidence="1">(Mediterranean fruit fly) hypothetical protein</fullName>
    </submittedName>
</protein>
<dbReference type="Proteomes" id="UP000606786">
    <property type="component" value="Unassembled WGS sequence"/>
</dbReference>
<accession>A0A811U457</accession>